<accession>A0A6B0VN52</accession>
<evidence type="ECO:0000313" key="2">
    <source>
        <dbReference type="EMBL" id="MXV62426.1"/>
    </source>
</evidence>
<organism evidence="2 3">
    <name type="scientific">Natronorubrum halalkaliphilum</name>
    <dbReference type="NCBI Taxonomy" id="2691917"/>
    <lineage>
        <taxon>Archaea</taxon>
        <taxon>Methanobacteriati</taxon>
        <taxon>Methanobacteriota</taxon>
        <taxon>Stenosarchaea group</taxon>
        <taxon>Halobacteria</taxon>
        <taxon>Halobacteriales</taxon>
        <taxon>Natrialbaceae</taxon>
        <taxon>Natronorubrum</taxon>
    </lineage>
</organism>
<gene>
    <name evidence="2" type="ORF">GS429_10190</name>
</gene>
<dbReference type="AlphaFoldDB" id="A0A6B0VN52"/>
<proteinExistence type="predicted"/>
<name>A0A6B0VN52_9EURY</name>
<evidence type="ECO:0000256" key="1">
    <source>
        <dbReference type="SAM" id="Phobius"/>
    </source>
</evidence>
<dbReference type="InterPro" id="IPR017259">
    <property type="entry name" value="UCP037672"/>
</dbReference>
<reference evidence="2 3" key="1">
    <citation type="submission" date="2020-01" db="EMBL/GenBank/DDBJ databases">
        <title>Natronorubrum sp. JWXQ-INN 674 isolated from Inner Mongolia Autonomous Region of China.</title>
        <authorList>
            <person name="Xue Q."/>
        </authorList>
    </citation>
    <scope>NUCLEOTIDE SEQUENCE [LARGE SCALE GENOMIC DNA]</scope>
    <source>
        <strain evidence="2 3">JWXQ-INN-674</strain>
    </source>
</reference>
<feature type="transmembrane region" description="Helical" evidence="1">
    <location>
        <begin position="78"/>
        <end position="96"/>
    </location>
</feature>
<dbReference type="EMBL" id="WUYX01000030">
    <property type="protein sequence ID" value="MXV62426.1"/>
    <property type="molecule type" value="Genomic_DNA"/>
</dbReference>
<feature type="transmembrane region" description="Helical" evidence="1">
    <location>
        <begin position="45"/>
        <end position="66"/>
    </location>
</feature>
<protein>
    <submittedName>
        <fullName evidence="2">DUF3784 domain-containing protein</fullName>
    </submittedName>
</protein>
<comment type="caution">
    <text evidence="2">The sequence shown here is derived from an EMBL/GenBank/DDBJ whole genome shotgun (WGS) entry which is preliminary data.</text>
</comment>
<dbReference type="RefSeq" id="WP_160065209.1">
    <property type="nucleotide sequence ID" value="NZ_WUYX01000030.1"/>
</dbReference>
<keyword evidence="1" id="KW-1133">Transmembrane helix</keyword>
<dbReference type="OrthoDB" id="201708at2157"/>
<sequence length="105" mass="11098">MSNGTVLTLLVAAGFVGALGILIMYFGMVQLIAGYDPDRVSDEEALADFVGTNALYVAGLTALVAFVEYSQWFDATGAVWIAFVVGVVALAARMIVGSRRYEAPT</sequence>
<keyword evidence="1" id="KW-0472">Membrane</keyword>
<dbReference type="Pfam" id="PF12650">
    <property type="entry name" value="DUF3784"/>
    <property type="match status" value="1"/>
</dbReference>
<dbReference type="Proteomes" id="UP000434101">
    <property type="component" value="Unassembled WGS sequence"/>
</dbReference>
<evidence type="ECO:0000313" key="3">
    <source>
        <dbReference type="Proteomes" id="UP000434101"/>
    </source>
</evidence>
<keyword evidence="3" id="KW-1185">Reference proteome</keyword>
<keyword evidence="1" id="KW-0812">Transmembrane</keyword>
<feature type="transmembrane region" description="Helical" evidence="1">
    <location>
        <begin position="6"/>
        <end position="33"/>
    </location>
</feature>